<sequence length="127" mass="14201">MRLFSRYCQLGVFLLITSPFAIAETDVVSVQEAATMRVKNQAVIIDVRENSDWNEHHIHGAIRIPLSQLSERLPELEPYKTRPIITQCVAGLRSAQAQLALKAAGFSKVFLLNGGIQAWHQQGFVTE</sequence>
<feature type="domain" description="Rhodanese" evidence="2">
    <location>
        <begin position="38"/>
        <end position="127"/>
    </location>
</feature>
<dbReference type="Proteomes" id="UP000733744">
    <property type="component" value="Unassembled WGS sequence"/>
</dbReference>
<dbReference type="CDD" id="cd00158">
    <property type="entry name" value="RHOD"/>
    <property type="match status" value="1"/>
</dbReference>
<reference evidence="3 4" key="1">
    <citation type="journal article" date="2019" name="Antonie Van Leeuwenhoek">
        <title>Description of 'Ca. Methylobacter oryzae' KRF1, a novel species from the environmentally important Methylobacter clade 2.</title>
        <authorList>
            <person name="Khatri K."/>
            <person name="Mohite J.A."/>
            <person name="Pandit P.S."/>
            <person name="Bahulikar R."/>
            <person name="Rahalkar M.C."/>
        </authorList>
    </citation>
    <scope>NUCLEOTIDE SEQUENCE [LARGE SCALE GENOMIC DNA]</scope>
    <source>
        <strain evidence="3 4">KRF1</strain>
    </source>
</reference>
<organism evidence="3 4">
    <name type="scientific">Candidatus Methylobacter oryzae</name>
    <dbReference type="NCBI Taxonomy" id="2497749"/>
    <lineage>
        <taxon>Bacteria</taxon>
        <taxon>Pseudomonadati</taxon>
        <taxon>Pseudomonadota</taxon>
        <taxon>Gammaproteobacteria</taxon>
        <taxon>Methylococcales</taxon>
        <taxon>Methylococcaceae</taxon>
        <taxon>Methylobacter</taxon>
    </lineage>
</organism>
<dbReference type="RefSeq" id="WP_127028347.1">
    <property type="nucleotide sequence ID" value="NZ_RYFG02000109.1"/>
</dbReference>
<dbReference type="EMBL" id="RYFG02000109">
    <property type="protein sequence ID" value="TRW92117.1"/>
    <property type="molecule type" value="Genomic_DNA"/>
</dbReference>
<dbReference type="PANTHER" id="PTHR43031">
    <property type="entry name" value="FAD-DEPENDENT OXIDOREDUCTASE"/>
    <property type="match status" value="1"/>
</dbReference>
<dbReference type="SMART" id="SM00450">
    <property type="entry name" value="RHOD"/>
    <property type="match status" value="1"/>
</dbReference>
<keyword evidence="1" id="KW-0732">Signal</keyword>
<dbReference type="SUPFAM" id="SSF52821">
    <property type="entry name" value="Rhodanese/Cell cycle control phosphatase"/>
    <property type="match status" value="1"/>
</dbReference>
<evidence type="ECO:0000313" key="4">
    <source>
        <dbReference type="Proteomes" id="UP000733744"/>
    </source>
</evidence>
<comment type="caution">
    <text evidence="3">The sequence shown here is derived from an EMBL/GenBank/DDBJ whole genome shotgun (WGS) entry which is preliminary data.</text>
</comment>
<name>A0ABY3C7S4_9GAMM</name>
<accession>A0ABY3C7S4</accession>
<evidence type="ECO:0000259" key="2">
    <source>
        <dbReference type="PROSITE" id="PS50206"/>
    </source>
</evidence>
<proteinExistence type="predicted"/>
<dbReference type="PANTHER" id="PTHR43031:SF18">
    <property type="entry name" value="RHODANESE-RELATED SULFURTRANSFERASES"/>
    <property type="match status" value="1"/>
</dbReference>
<dbReference type="InterPro" id="IPR001763">
    <property type="entry name" value="Rhodanese-like_dom"/>
</dbReference>
<dbReference type="InterPro" id="IPR036873">
    <property type="entry name" value="Rhodanese-like_dom_sf"/>
</dbReference>
<evidence type="ECO:0000256" key="1">
    <source>
        <dbReference type="SAM" id="SignalP"/>
    </source>
</evidence>
<gene>
    <name evidence="3" type="ORF">EKO24_015760</name>
</gene>
<feature type="chain" id="PRO_5046485835" evidence="1">
    <location>
        <begin position="24"/>
        <end position="127"/>
    </location>
</feature>
<evidence type="ECO:0000313" key="3">
    <source>
        <dbReference type="EMBL" id="TRW92117.1"/>
    </source>
</evidence>
<dbReference type="Pfam" id="PF00581">
    <property type="entry name" value="Rhodanese"/>
    <property type="match status" value="1"/>
</dbReference>
<feature type="signal peptide" evidence="1">
    <location>
        <begin position="1"/>
        <end position="23"/>
    </location>
</feature>
<dbReference type="Gene3D" id="3.40.250.10">
    <property type="entry name" value="Rhodanese-like domain"/>
    <property type="match status" value="1"/>
</dbReference>
<protein>
    <submittedName>
        <fullName evidence="3">Rhodanese-like domain-containing protein</fullName>
    </submittedName>
</protein>
<dbReference type="PROSITE" id="PS50206">
    <property type="entry name" value="RHODANESE_3"/>
    <property type="match status" value="1"/>
</dbReference>
<dbReference type="InterPro" id="IPR050229">
    <property type="entry name" value="GlpE_sulfurtransferase"/>
</dbReference>
<keyword evidence="4" id="KW-1185">Reference proteome</keyword>